<comment type="caution">
    <text evidence="1">The sequence shown here is derived from an EMBL/GenBank/DDBJ whole genome shotgun (WGS) entry which is preliminary data.</text>
</comment>
<accession>A0A7V6A3J0</accession>
<reference evidence="1" key="1">
    <citation type="journal article" date="2020" name="mSystems">
        <title>Genome- and Community-Level Interaction Insights into Carbon Utilization and Element Cycling Functions of Hydrothermarchaeota in Hydrothermal Sediment.</title>
        <authorList>
            <person name="Zhou Z."/>
            <person name="Liu Y."/>
            <person name="Xu W."/>
            <person name="Pan J."/>
            <person name="Luo Z.H."/>
            <person name="Li M."/>
        </authorList>
    </citation>
    <scope>NUCLEOTIDE SEQUENCE [LARGE SCALE GENOMIC DNA]</scope>
    <source>
        <strain evidence="1">SpSt-767</strain>
    </source>
</reference>
<evidence type="ECO:0000313" key="1">
    <source>
        <dbReference type="EMBL" id="HHS29263.1"/>
    </source>
</evidence>
<dbReference type="SUPFAM" id="SSF56300">
    <property type="entry name" value="Metallo-dependent phosphatases"/>
    <property type="match status" value="1"/>
</dbReference>
<protein>
    <recommendedName>
        <fullName evidence="2">Calcineurin-like phosphoesterase domain-containing protein</fullName>
    </recommendedName>
</protein>
<dbReference type="InterPro" id="IPR029052">
    <property type="entry name" value="Metallo-depent_PP-like"/>
</dbReference>
<dbReference type="Gene3D" id="3.60.21.10">
    <property type="match status" value="1"/>
</dbReference>
<gene>
    <name evidence="1" type="ORF">ENV52_06130</name>
</gene>
<proteinExistence type="predicted"/>
<dbReference type="EMBL" id="DTGR01000098">
    <property type="protein sequence ID" value="HHS29263.1"/>
    <property type="molecule type" value="Genomic_DNA"/>
</dbReference>
<organism evidence="1">
    <name type="scientific">Desulfobacca acetoxidans</name>
    <dbReference type="NCBI Taxonomy" id="60893"/>
    <lineage>
        <taxon>Bacteria</taxon>
        <taxon>Pseudomonadati</taxon>
        <taxon>Thermodesulfobacteriota</taxon>
        <taxon>Desulfobaccia</taxon>
        <taxon>Desulfobaccales</taxon>
        <taxon>Desulfobaccaceae</taxon>
        <taxon>Desulfobacca</taxon>
    </lineage>
</organism>
<name>A0A7V6A3J0_9BACT</name>
<evidence type="ECO:0008006" key="2">
    <source>
        <dbReference type="Google" id="ProtNLM"/>
    </source>
</evidence>
<dbReference type="AlphaFoldDB" id="A0A7V6A3J0"/>
<sequence>MGRLALVADTHTYQDGLPSLFRFFERQGICRLACLGDCPPDPFRPWLANSPQHQLYWVYDVHGPEMPEATGCAMALELDGHIFLAHTRALLWTHFKNQIHTYLDDTGTGRAPLLLCHGHTHVPSLTRFQPPASRLLYINDALRPQEFRPRQACVTLEHDAIYLIVPGAFTKEEGRYLTLSFAVLDVETRRLAMISLQDLAPLESLELFVN</sequence>